<dbReference type="SUPFAM" id="SSF52317">
    <property type="entry name" value="Class I glutamine amidotransferase-like"/>
    <property type="match status" value="1"/>
</dbReference>
<dbReference type="PROSITE" id="PS51273">
    <property type="entry name" value="GATASE_TYPE_1"/>
    <property type="match status" value="1"/>
</dbReference>
<keyword evidence="7" id="KW-1185">Reference proteome</keyword>
<dbReference type="PANTHER" id="PTHR43235">
    <property type="entry name" value="GLUTAMINE AMIDOTRANSFERASE PB2B2.05-RELATED"/>
    <property type="match status" value="1"/>
</dbReference>
<comment type="function">
    <text evidence="3">Involved in the breakdown of putrescine via hydrolysis of the gamma-glutamyl linkage of gamma-glutamyl-gamma-aminobutyrate.</text>
</comment>
<dbReference type="GO" id="GO:0033969">
    <property type="term" value="F:gamma-glutamyl-gamma-aminobutyrate hydrolase activity"/>
    <property type="evidence" value="ECO:0007669"/>
    <property type="project" value="UniProtKB-EC"/>
</dbReference>
<evidence type="ECO:0000256" key="3">
    <source>
        <dbReference type="ARBA" id="ARBA00055068"/>
    </source>
</evidence>
<dbReference type="GO" id="GO:0005829">
    <property type="term" value="C:cytosol"/>
    <property type="evidence" value="ECO:0007669"/>
    <property type="project" value="TreeGrafter"/>
</dbReference>
<name>A0A4Q8CY29_9GAMM</name>
<dbReference type="AlphaFoldDB" id="A0A4Q8CY29"/>
<dbReference type="EMBL" id="SHLI01000001">
    <property type="protein sequence ID" value="RZU97868.1"/>
    <property type="molecule type" value="Genomic_DNA"/>
</dbReference>
<organism evidence="6 7">
    <name type="scientific">Spiribacter vilamensis</name>
    <dbReference type="NCBI Taxonomy" id="531306"/>
    <lineage>
        <taxon>Bacteria</taxon>
        <taxon>Pseudomonadati</taxon>
        <taxon>Pseudomonadota</taxon>
        <taxon>Gammaproteobacteria</taxon>
        <taxon>Chromatiales</taxon>
        <taxon>Ectothiorhodospiraceae</taxon>
        <taxon>Spiribacter</taxon>
    </lineage>
</organism>
<dbReference type="EC" id="3.5.1.94" evidence="5"/>
<dbReference type="PANTHER" id="PTHR43235:SF1">
    <property type="entry name" value="GLUTAMINE AMIDOTRANSFERASE PB2B2.05-RELATED"/>
    <property type="match status" value="1"/>
</dbReference>
<dbReference type="RefSeq" id="WP_207220465.1">
    <property type="nucleotide sequence ID" value="NZ_SHLI01000001.1"/>
</dbReference>
<dbReference type="FunFam" id="3.40.50.880:FF:000030">
    <property type="entry name" value="Gamma-glutamyl-gamma-aminobutyrate hydrolase PuuD"/>
    <property type="match status" value="1"/>
</dbReference>
<accession>A0A4Q8CY29</accession>
<evidence type="ECO:0000256" key="2">
    <source>
        <dbReference type="ARBA" id="ARBA00052718"/>
    </source>
</evidence>
<evidence type="ECO:0000313" key="7">
    <source>
        <dbReference type="Proteomes" id="UP000292298"/>
    </source>
</evidence>
<proteinExistence type="inferred from homology"/>
<dbReference type="InterPro" id="IPR011697">
    <property type="entry name" value="Peptidase_C26"/>
</dbReference>
<dbReference type="Proteomes" id="UP000292298">
    <property type="component" value="Unassembled WGS sequence"/>
</dbReference>
<dbReference type="InterPro" id="IPR044668">
    <property type="entry name" value="PuuD-like"/>
</dbReference>
<evidence type="ECO:0000313" key="6">
    <source>
        <dbReference type="EMBL" id="RZU97868.1"/>
    </source>
</evidence>
<dbReference type="InterPro" id="IPR029062">
    <property type="entry name" value="Class_I_gatase-like"/>
</dbReference>
<evidence type="ECO:0000256" key="4">
    <source>
        <dbReference type="ARBA" id="ARBA00060634"/>
    </source>
</evidence>
<comment type="similarity">
    <text evidence="1">Belongs to the peptidase C26 family.</text>
</comment>
<evidence type="ECO:0000256" key="5">
    <source>
        <dbReference type="ARBA" id="ARBA00066788"/>
    </source>
</evidence>
<comment type="catalytic activity">
    <reaction evidence="2">
        <text>4-(gamma-L-glutamylamino)butanoate + H2O = 4-aminobutanoate + L-glutamate</text>
        <dbReference type="Rhea" id="RHEA:19737"/>
        <dbReference type="ChEBI" id="CHEBI:15377"/>
        <dbReference type="ChEBI" id="CHEBI:29985"/>
        <dbReference type="ChEBI" id="CHEBI:58800"/>
        <dbReference type="ChEBI" id="CHEBI:59888"/>
        <dbReference type="EC" id="3.5.1.94"/>
    </reaction>
</comment>
<gene>
    <name evidence="6" type="ORF">EV698_0100</name>
</gene>
<comment type="pathway">
    <text evidence="4">Amine and polyamine degradation; putrescine degradation; 4-aminobutanoate from putrescine: step 4/4.</text>
</comment>
<dbReference type="Pfam" id="PF07722">
    <property type="entry name" value="Peptidase_C26"/>
    <property type="match status" value="1"/>
</dbReference>
<comment type="caution">
    <text evidence="6">The sequence shown here is derived from an EMBL/GenBank/DDBJ whole genome shotgun (WGS) entry which is preliminary data.</text>
</comment>
<dbReference type="Gene3D" id="3.40.50.880">
    <property type="match status" value="1"/>
</dbReference>
<dbReference type="GO" id="GO:0006598">
    <property type="term" value="P:polyamine catabolic process"/>
    <property type="evidence" value="ECO:0007669"/>
    <property type="project" value="TreeGrafter"/>
</dbReference>
<reference evidence="6 7" key="1">
    <citation type="submission" date="2019-02" db="EMBL/GenBank/DDBJ databases">
        <title>Genomic Encyclopedia of Type Strains, Phase IV (KMG-IV): sequencing the most valuable type-strain genomes for metagenomic binning, comparative biology and taxonomic classification.</title>
        <authorList>
            <person name="Goeker M."/>
        </authorList>
    </citation>
    <scope>NUCLEOTIDE SEQUENCE [LARGE SCALE GENOMIC DNA]</scope>
    <source>
        <strain evidence="6 7">DSM 21056</strain>
    </source>
</reference>
<evidence type="ECO:0000256" key="1">
    <source>
        <dbReference type="ARBA" id="ARBA00011083"/>
    </source>
</evidence>
<protein>
    <recommendedName>
        <fullName evidence="5">gamma-glutamyl-gamma-aminobutyrate hydrolase</fullName>
        <ecNumber evidence="5">3.5.1.94</ecNumber>
    </recommendedName>
</protein>
<dbReference type="CDD" id="cd01745">
    <property type="entry name" value="GATase1_2"/>
    <property type="match status" value="1"/>
</dbReference>
<keyword evidence="6" id="KW-0378">Hydrolase</keyword>
<sequence>MRPIVGITACSEIVNGVDSQCVGDKYIRSIAVAADCVPVLVPSLGEALDIPSLLERLDGILATGSDSGVHPRHYGGNAARQTPDGLDPARDATTLPLLRAAVEKGVPVLAICRGHQELNVALGGTLHQFVHELGDKRDHREDTALPKKERYEPVHTVHLAPEGFLATLLEREDMEVNSLHWQGIDRLASLLVADAWADDGLIEATHVADAPGFAVSVQWHPEWRAEENPHSVALFEAFAKACQQRAAERRHCSGSE</sequence>